<gene>
    <name evidence="2" type="ORF">GU243_19190</name>
</gene>
<reference evidence="2 3" key="1">
    <citation type="submission" date="2020-01" db="EMBL/GenBank/DDBJ databases">
        <title>Pseudarthrobacter psychrotolerans sp. nov., isolated from antarctic soil.</title>
        <authorList>
            <person name="Shin Y."/>
            <person name="Park W."/>
        </authorList>
    </citation>
    <scope>NUCLEOTIDE SEQUENCE [LARGE SCALE GENOMIC DNA]</scope>
    <source>
        <strain evidence="2 3">YJ56</strain>
    </source>
</reference>
<evidence type="ECO:0000313" key="2">
    <source>
        <dbReference type="EMBL" id="QHK21472.1"/>
    </source>
</evidence>
<accession>A0A6P1NVE3</accession>
<name>A0A6P1NVE3_9MICC</name>
<dbReference type="InterPro" id="IPR018306">
    <property type="entry name" value="Phage_T5_Orf172_DNA-bd"/>
</dbReference>
<evidence type="ECO:0000313" key="3">
    <source>
        <dbReference type="Proteomes" id="UP000464186"/>
    </source>
</evidence>
<sequence>MDSLSTDPDELEAELYVEVVSDALAADPTPDSSLPVTPREELGALLRADTTRLGDVFRGLEDNKSANDIANDLNVSTSGFVGNYKAKIEALLDGVVPGPSYLSATGAAARSFLKKNRGALSSAAAALLQGHIYSLEKAYDSVISDESPLDTWVADSQEEELAETLTRLAHVAGIYAFSYGWYLESPVDADRGNTLIKVGRSDQVGRRLVEHQGYAVKTHMPEPVSILRIYTTKPGESQLQEKRFHKLLSTAGHDNPRRTVVRGKSEVGKEWFLTNADFLDAIAEACGLKTEYIGMAE</sequence>
<dbReference type="Proteomes" id="UP000464186">
    <property type="component" value="Chromosome"/>
</dbReference>
<dbReference type="Pfam" id="PF10544">
    <property type="entry name" value="T5orf172"/>
    <property type="match status" value="1"/>
</dbReference>
<evidence type="ECO:0000259" key="1">
    <source>
        <dbReference type="Pfam" id="PF10544"/>
    </source>
</evidence>
<keyword evidence="3" id="KW-1185">Reference proteome</keyword>
<dbReference type="EMBL" id="CP047898">
    <property type="protein sequence ID" value="QHK21472.1"/>
    <property type="molecule type" value="Genomic_DNA"/>
</dbReference>
<dbReference type="KEGG" id="psey:GU243_19190"/>
<dbReference type="AlphaFoldDB" id="A0A6P1NVE3"/>
<feature type="domain" description="Bacteriophage T5 Orf172 DNA-binding" evidence="1">
    <location>
        <begin position="186"/>
        <end position="284"/>
    </location>
</feature>
<protein>
    <recommendedName>
        <fullName evidence="1">Bacteriophage T5 Orf172 DNA-binding domain-containing protein</fullName>
    </recommendedName>
</protein>
<organism evidence="2 3">
    <name type="scientific">Pseudarthrobacter psychrotolerans</name>
    <dbReference type="NCBI Taxonomy" id="2697569"/>
    <lineage>
        <taxon>Bacteria</taxon>
        <taxon>Bacillati</taxon>
        <taxon>Actinomycetota</taxon>
        <taxon>Actinomycetes</taxon>
        <taxon>Micrococcales</taxon>
        <taxon>Micrococcaceae</taxon>
        <taxon>Pseudarthrobacter</taxon>
    </lineage>
</organism>
<proteinExistence type="predicted"/>